<evidence type="ECO:0000313" key="5">
    <source>
        <dbReference type="Proteomes" id="UP001516400"/>
    </source>
</evidence>
<name>A0ABD2N674_9CUCU</name>
<protein>
    <submittedName>
        <fullName evidence="4">Uncharacterized protein</fullName>
    </submittedName>
</protein>
<keyword evidence="2" id="KW-1133">Transmembrane helix</keyword>
<feature type="chain" id="PRO_5044815177" evidence="3">
    <location>
        <begin position="18"/>
        <end position="602"/>
    </location>
</feature>
<feature type="compositionally biased region" description="Low complexity" evidence="1">
    <location>
        <begin position="439"/>
        <end position="463"/>
    </location>
</feature>
<keyword evidence="2" id="KW-0472">Membrane</keyword>
<feature type="region of interest" description="Disordered" evidence="1">
    <location>
        <begin position="371"/>
        <end position="390"/>
    </location>
</feature>
<dbReference type="Proteomes" id="UP001516400">
    <property type="component" value="Unassembled WGS sequence"/>
</dbReference>
<feature type="signal peptide" evidence="3">
    <location>
        <begin position="1"/>
        <end position="17"/>
    </location>
</feature>
<accession>A0ABD2N674</accession>
<feature type="compositionally biased region" description="Polar residues" evidence="1">
    <location>
        <begin position="537"/>
        <end position="569"/>
    </location>
</feature>
<proteinExistence type="predicted"/>
<feature type="region of interest" description="Disordered" evidence="1">
    <location>
        <begin position="421"/>
        <end position="602"/>
    </location>
</feature>
<keyword evidence="3" id="KW-0732">Signal</keyword>
<dbReference type="EMBL" id="JABFTP020000062">
    <property type="protein sequence ID" value="KAL3274072.1"/>
    <property type="molecule type" value="Genomic_DNA"/>
</dbReference>
<gene>
    <name evidence="4" type="ORF">HHI36_015490</name>
</gene>
<comment type="caution">
    <text evidence="4">The sequence shown here is derived from an EMBL/GenBank/DDBJ whole genome shotgun (WGS) entry which is preliminary data.</text>
</comment>
<dbReference type="AlphaFoldDB" id="A0ABD2N674"/>
<organism evidence="4 5">
    <name type="scientific">Cryptolaemus montrouzieri</name>
    <dbReference type="NCBI Taxonomy" id="559131"/>
    <lineage>
        <taxon>Eukaryota</taxon>
        <taxon>Metazoa</taxon>
        <taxon>Ecdysozoa</taxon>
        <taxon>Arthropoda</taxon>
        <taxon>Hexapoda</taxon>
        <taxon>Insecta</taxon>
        <taxon>Pterygota</taxon>
        <taxon>Neoptera</taxon>
        <taxon>Endopterygota</taxon>
        <taxon>Coleoptera</taxon>
        <taxon>Polyphaga</taxon>
        <taxon>Cucujiformia</taxon>
        <taxon>Coccinelloidea</taxon>
        <taxon>Coccinellidae</taxon>
        <taxon>Scymninae</taxon>
        <taxon>Scymnini</taxon>
        <taxon>Cryptolaemus</taxon>
    </lineage>
</organism>
<evidence type="ECO:0000313" key="4">
    <source>
        <dbReference type="EMBL" id="KAL3274072.1"/>
    </source>
</evidence>
<sequence length="602" mass="67590">MSGTLSIFIFLIPSCMPFRAPNVGTTLFSESDLDKQCWDMDSISLLHSRMYLEMLLPCPRVLHELDNEFAGDLIKYFSLILTTMHSFPEGRKKQLSIHAMEDIIGGYFHSLLLPIARFSYYAGIINWKSMRRLNRYYNQLKDVLRTEGQGWASPKPQNWESYEARKLPMRSKAACLQGEVPCSNLRLYRRLKCCEDMKTCGRCMKVAVPIPFFDCKMKPHAVAVPFKNCPLLDVNSARSAYVLVRYYVQSYRCLFCKCNHADCLRVFRSNFYTWLVDEVVPRFNDDRTYVAFGGVIRLIRTLECQGVKHVDLLHERQCYNRMAGVSDDPFIEYTRHKLKVILVALLIVLVLWFLLASCIICCRMARKRCTCGKPSRTESSKSGGISAPKKSSNLLDRILGERGRRRKLWCSCGSKTYYSLTDDTSRGKTSSPKSEESSAKSVTSSPKTSSPRTYFSSDSQSRSSRGDIQVYPAIEESASVIKGSSSESRGLPPITEMSERSSGNDSKGKVKFGPSVSRLSMTVGSISNSERVESSDKPGSSSHSNALGGQTSQIANSLGSGKTGSIQEDSQVHCYSDDSDMVTEDTVRTDISSDSIEQLPPR</sequence>
<keyword evidence="5" id="KW-1185">Reference proteome</keyword>
<feature type="transmembrane region" description="Helical" evidence="2">
    <location>
        <begin position="340"/>
        <end position="362"/>
    </location>
</feature>
<evidence type="ECO:0000256" key="1">
    <source>
        <dbReference type="SAM" id="MobiDB-lite"/>
    </source>
</evidence>
<evidence type="ECO:0000256" key="2">
    <source>
        <dbReference type="SAM" id="Phobius"/>
    </source>
</evidence>
<keyword evidence="2" id="KW-0812">Transmembrane</keyword>
<reference evidence="4 5" key="1">
    <citation type="journal article" date="2021" name="BMC Biol.">
        <title>Horizontally acquired antibacterial genes associated with adaptive radiation of ladybird beetles.</title>
        <authorList>
            <person name="Li H.S."/>
            <person name="Tang X.F."/>
            <person name="Huang Y.H."/>
            <person name="Xu Z.Y."/>
            <person name="Chen M.L."/>
            <person name="Du X.Y."/>
            <person name="Qiu B.Y."/>
            <person name="Chen P.T."/>
            <person name="Zhang W."/>
            <person name="Slipinski A."/>
            <person name="Escalona H.E."/>
            <person name="Waterhouse R.M."/>
            <person name="Zwick A."/>
            <person name="Pang H."/>
        </authorList>
    </citation>
    <scope>NUCLEOTIDE SEQUENCE [LARGE SCALE GENOMIC DNA]</scope>
    <source>
        <strain evidence="4">SYSU2018</strain>
    </source>
</reference>
<evidence type="ECO:0000256" key="3">
    <source>
        <dbReference type="SAM" id="SignalP"/>
    </source>
</evidence>
<feature type="compositionally biased region" description="Polar residues" evidence="1">
    <location>
        <begin position="517"/>
        <end position="529"/>
    </location>
</feature>